<evidence type="ECO:0000313" key="2">
    <source>
        <dbReference type="EMBL" id="OCA80162.1"/>
    </source>
</evidence>
<dbReference type="STRING" id="1423959.SAMN05444407_101492"/>
<proteinExistence type="predicted"/>
<reference evidence="2 4" key="1">
    <citation type="submission" date="2016-07" db="EMBL/GenBank/DDBJ databases">
        <authorList>
            <person name="Jeong J.-J."/>
            <person name="Kim D.W."/>
            <person name="Sang M.K."/>
            <person name="Choi I.-G."/>
            <person name="Kim K.D."/>
        </authorList>
    </citation>
    <scope>NUCLEOTIDE SEQUENCE [LARGE SCALE GENOMIC DNA]</scope>
    <source>
        <strain evidence="2 4">C-26</strain>
    </source>
</reference>
<dbReference type="EMBL" id="FRBM01000001">
    <property type="protein sequence ID" value="SHK88813.1"/>
    <property type="molecule type" value="Genomic_DNA"/>
</dbReference>
<keyword evidence="1" id="KW-0732">Signal</keyword>
<dbReference type="EMBL" id="MAYF01000024">
    <property type="protein sequence ID" value="OCA80162.1"/>
    <property type="molecule type" value="Genomic_DNA"/>
</dbReference>
<dbReference type="AlphaFoldDB" id="A0A1M6W512"/>
<dbReference type="RefSeq" id="WP_066691658.1">
    <property type="nucleotide sequence ID" value="NZ_FRBM01000001.1"/>
</dbReference>
<feature type="chain" id="PRO_5009921940" evidence="1">
    <location>
        <begin position="21"/>
        <end position="272"/>
    </location>
</feature>
<dbReference type="Proteomes" id="UP000093508">
    <property type="component" value="Unassembled WGS sequence"/>
</dbReference>
<accession>A0A1M6W512</accession>
<gene>
    <name evidence="2" type="ORF">BBH99_04760</name>
    <name evidence="3" type="ORF">SAMN05444407_101492</name>
</gene>
<evidence type="ECO:0000313" key="5">
    <source>
        <dbReference type="Proteomes" id="UP000184069"/>
    </source>
</evidence>
<evidence type="ECO:0000313" key="3">
    <source>
        <dbReference type="EMBL" id="SHK88813.1"/>
    </source>
</evidence>
<dbReference type="OrthoDB" id="1273065at2"/>
<evidence type="ECO:0000313" key="4">
    <source>
        <dbReference type="Proteomes" id="UP000093508"/>
    </source>
</evidence>
<feature type="signal peptide" evidence="1">
    <location>
        <begin position="1"/>
        <end position="20"/>
    </location>
</feature>
<dbReference type="Proteomes" id="UP000184069">
    <property type="component" value="Unassembled WGS sequence"/>
</dbReference>
<evidence type="ECO:0000256" key="1">
    <source>
        <dbReference type="SAM" id="SignalP"/>
    </source>
</evidence>
<protein>
    <submittedName>
        <fullName evidence="3">Uncharacterized protein</fullName>
    </submittedName>
</protein>
<keyword evidence="4" id="KW-1185">Reference proteome</keyword>
<organism evidence="3 5">
    <name type="scientific">Chryseobacterium contaminans</name>
    <dbReference type="NCBI Taxonomy" id="1423959"/>
    <lineage>
        <taxon>Bacteria</taxon>
        <taxon>Pseudomonadati</taxon>
        <taxon>Bacteroidota</taxon>
        <taxon>Flavobacteriia</taxon>
        <taxon>Flavobacteriales</taxon>
        <taxon>Weeksellaceae</taxon>
        <taxon>Chryseobacterium group</taxon>
        <taxon>Chryseobacterium</taxon>
    </lineage>
</organism>
<name>A0A1M6W512_9FLAO</name>
<sequence length="272" mass="29693">MKNIISTILLASGLMLSAQVGINTNSPKAQLDVNGDLNLRDRIAVFNDTDKSLSFGNNDQLLVSQGEGYAPIWKTLRIPEYEPNKFYLIFNNSFSDKVGVDLSYSEEPNMSTSKAATFTKGASFGSLTGFKKISGLSQKISVFSTESKAYFQFETVVQANFTANGSTDTSIDYACGIFVDDKLINLRQSNLKASSAQFPFLTHNQIGVIENLSKGDHTVSVGCSRLTSYGDAPNRRLAIGKNTNTNINSFIAQSSLKVEVYEVPQAFNTIIN</sequence>
<reference evidence="3 5" key="2">
    <citation type="submission" date="2016-11" db="EMBL/GenBank/DDBJ databases">
        <authorList>
            <person name="Jaros S."/>
            <person name="Januszkiewicz K."/>
            <person name="Wedrychowicz H."/>
        </authorList>
    </citation>
    <scope>NUCLEOTIDE SEQUENCE [LARGE SCALE GENOMIC DNA]</scope>
    <source>
        <strain evidence="3 5">DSM 27621</strain>
    </source>
</reference>